<evidence type="ECO:0000313" key="5">
    <source>
        <dbReference type="Proteomes" id="UP000186817"/>
    </source>
</evidence>
<feature type="transmembrane region" description="Helical" evidence="2">
    <location>
        <begin position="345"/>
        <end position="373"/>
    </location>
</feature>
<evidence type="ECO:0008006" key="6">
    <source>
        <dbReference type="Google" id="ProtNLM"/>
    </source>
</evidence>
<feature type="transmembrane region" description="Helical" evidence="2">
    <location>
        <begin position="80"/>
        <end position="98"/>
    </location>
</feature>
<organism evidence="4 5">
    <name type="scientific">Symbiodinium microadriaticum</name>
    <name type="common">Dinoflagellate</name>
    <name type="synonym">Zooxanthella microadriatica</name>
    <dbReference type="NCBI Taxonomy" id="2951"/>
    <lineage>
        <taxon>Eukaryota</taxon>
        <taxon>Sar</taxon>
        <taxon>Alveolata</taxon>
        <taxon>Dinophyceae</taxon>
        <taxon>Suessiales</taxon>
        <taxon>Symbiodiniaceae</taxon>
        <taxon>Symbiodinium</taxon>
    </lineage>
</organism>
<name>A0A1Q9DFX3_SYMMI</name>
<keyword evidence="2" id="KW-1133">Transmembrane helix</keyword>
<comment type="caution">
    <text evidence="4">The sequence shown here is derived from an EMBL/GenBank/DDBJ whole genome shotgun (WGS) entry which is preliminary data.</text>
</comment>
<reference evidence="4 5" key="1">
    <citation type="submission" date="2016-02" db="EMBL/GenBank/DDBJ databases">
        <title>Genome analysis of coral dinoflagellate symbionts highlights evolutionary adaptations to a symbiotic lifestyle.</title>
        <authorList>
            <person name="Aranda M."/>
            <person name="Li Y."/>
            <person name="Liew Y.J."/>
            <person name="Baumgarten S."/>
            <person name="Simakov O."/>
            <person name="Wilson M."/>
            <person name="Piel J."/>
            <person name="Ashoor H."/>
            <person name="Bougouffa S."/>
            <person name="Bajic V.B."/>
            <person name="Ryu T."/>
            <person name="Ravasi T."/>
            <person name="Bayer T."/>
            <person name="Micklem G."/>
            <person name="Kim H."/>
            <person name="Bhak J."/>
            <person name="Lajeunesse T.C."/>
            <person name="Voolstra C.R."/>
        </authorList>
    </citation>
    <scope>NUCLEOTIDE SEQUENCE [LARGE SCALE GENOMIC DNA]</scope>
    <source>
        <strain evidence="4 5">CCMP2467</strain>
    </source>
</reference>
<feature type="transmembrane region" description="Helical" evidence="2">
    <location>
        <begin position="131"/>
        <end position="155"/>
    </location>
</feature>
<dbReference type="AlphaFoldDB" id="A0A1Q9DFX3"/>
<feature type="transmembrane region" description="Helical" evidence="2">
    <location>
        <begin position="303"/>
        <end position="324"/>
    </location>
</feature>
<feature type="compositionally biased region" description="Basic and acidic residues" evidence="1">
    <location>
        <begin position="42"/>
        <end position="64"/>
    </location>
</feature>
<dbReference type="EMBL" id="LSRX01000560">
    <property type="protein sequence ID" value="OLP94055.1"/>
    <property type="molecule type" value="Genomic_DNA"/>
</dbReference>
<accession>A0A1Q9DFX3</accession>
<feature type="signal peptide" evidence="3">
    <location>
        <begin position="1"/>
        <end position="15"/>
    </location>
</feature>
<evidence type="ECO:0000256" key="3">
    <source>
        <dbReference type="SAM" id="SignalP"/>
    </source>
</evidence>
<keyword evidence="5" id="KW-1185">Reference proteome</keyword>
<protein>
    <recommendedName>
        <fullName evidence="6">EGF-like domain-containing protein</fullName>
    </recommendedName>
</protein>
<sequence length="399" mass="44460">MRVLICLFHLSGSQGQQNWGRQNHRRKWDQWHKPSGKGIWTEQEKSTPAEKKDPEGDSRNCQEAAEKEIKDAADRPGNRIALALFLGLAMVAVALLVGRSLEPKLLRLGPWGLRGLRSLALHWMWRRQGLVEMLAITGPLLWSFCVVVLASEIVVIERRVRGRFRDLRNGAQVNACVSTAVCMYQYLQSDSSPRETLLAVVLCFGLLSIFTSAVALSSDSFQWEQKLDRHFRWSVLWKVDMLASKVVLLAIPQASSVVQMDSIMSCGFDTFCPSHCLDQGGYCTRSNIAGSPVCKCSKREVNWAVYILTAITSFLLCTLTMDLAAFWSARLMPWRESGLRRLRGAVALVGAAGVNLTSCFFALLVSVALFSVLPLVPLTLVANEARWILATWKAPGESF</sequence>
<feature type="region of interest" description="Disordered" evidence="1">
    <location>
        <begin position="14"/>
        <end position="64"/>
    </location>
</feature>
<feature type="chain" id="PRO_5012389889" description="EGF-like domain-containing protein" evidence="3">
    <location>
        <begin position="16"/>
        <end position="399"/>
    </location>
</feature>
<gene>
    <name evidence="4" type="ORF">AK812_SmicGene23973</name>
</gene>
<keyword evidence="3" id="KW-0732">Signal</keyword>
<keyword evidence="2" id="KW-0472">Membrane</keyword>
<proteinExistence type="predicted"/>
<dbReference type="Proteomes" id="UP000186817">
    <property type="component" value="Unassembled WGS sequence"/>
</dbReference>
<keyword evidence="2" id="KW-0812">Transmembrane</keyword>
<dbReference type="OrthoDB" id="437291at2759"/>
<evidence type="ECO:0000256" key="2">
    <source>
        <dbReference type="SAM" id="Phobius"/>
    </source>
</evidence>
<evidence type="ECO:0000256" key="1">
    <source>
        <dbReference type="SAM" id="MobiDB-lite"/>
    </source>
</evidence>
<evidence type="ECO:0000313" key="4">
    <source>
        <dbReference type="EMBL" id="OLP94055.1"/>
    </source>
</evidence>
<feature type="transmembrane region" description="Helical" evidence="2">
    <location>
        <begin position="197"/>
        <end position="216"/>
    </location>
</feature>